<name>A0A084WJB3_ANOSI</name>
<feature type="compositionally biased region" description="Basic and acidic residues" evidence="1">
    <location>
        <begin position="92"/>
        <end position="105"/>
    </location>
</feature>
<organism evidence="2">
    <name type="scientific">Anopheles sinensis</name>
    <name type="common">Mosquito</name>
    <dbReference type="NCBI Taxonomy" id="74873"/>
    <lineage>
        <taxon>Eukaryota</taxon>
        <taxon>Metazoa</taxon>
        <taxon>Ecdysozoa</taxon>
        <taxon>Arthropoda</taxon>
        <taxon>Hexapoda</taxon>
        <taxon>Insecta</taxon>
        <taxon>Pterygota</taxon>
        <taxon>Neoptera</taxon>
        <taxon>Endopterygota</taxon>
        <taxon>Diptera</taxon>
        <taxon>Nematocera</taxon>
        <taxon>Culicoidea</taxon>
        <taxon>Culicidae</taxon>
        <taxon>Anophelinae</taxon>
        <taxon>Anopheles</taxon>
    </lineage>
</organism>
<proteinExistence type="predicted"/>
<dbReference type="EMBL" id="KE525348">
    <property type="protein sequence ID" value="KFB50307.1"/>
    <property type="molecule type" value="Genomic_DNA"/>
</dbReference>
<gene>
    <name evidence="2" type="ORF">ZHAS_00018529</name>
</gene>
<reference evidence="3" key="2">
    <citation type="submission" date="2020-05" db="UniProtKB">
        <authorList>
            <consortium name="EnsemblMetazoa"/>
        </authorList>
    </citation>
    <scope>IDENTIFICATION</scope>
</reference>
<evidence type="ECO:0000313" key="2">
    <source>
        <dbReference type="EMBL" id="KFB50307.1"/>
    </source>
</evidence>
<dbReference type="AlphaFoldDB" id="A0A084WJB3"/>
<dbReference type="EMBL" id="ATLV01024007">
    <property type="status" value="NOT_ANNOTATED_CDS"/>
    <property type="molecule type" value="Genomic_DNA"/>
</dbReference>
<keyword evidence="4" id="KW-1185">Reference proteome</keyword>
<dbReference type="VEuPathDB" id="VectorBase:ASIC018529"/>
<feature type="region of interest" description="Disordered" evidence="1">
    <location>
        <begin position="92"/>
        <end position="124"/>
    </location>
</feature>
<evidence type="ECO:0000313" key="4">
    <source>
        <dbReference type="Proteomes" id="UP000030765"/>
    </source>
</evidence>
<reference evidence="2 4" key="1">
    <citation type="journal article" date="2014" name="BMC Genomics">
        <title>Genome sequence of Anopheles sinensis provides insight into genetics basis of mosquito competence for malaria parasites.</title>
        <authorList>
            <person name="Zhou D."/>
            <person name="Zhang D."/>
            <person name="Ding G."/>
            <person name="Shi L."/>
            <person name="Hou Q."/>
            <person name="Ye Y."/>
            <person name="Xu Y."/>
            <person name="Zhou H."/>
            <person name="Xiong C."/>
            <person name="Li S."/>
            <person name="Yu J."/>
            <person name="Hong S."/>
            <person name="Yu X."/>
            <person name="Zou P."/>
            <person name="Chen C."/>
            <person name="Chang X."/>
            <person name="Wang W."/>
            <person name="Lv Y."/>
            <person name="Sun Y."/>
            <person name="Ma L."/>
            <person name="Shen B."/>
            <person name="Zhu C."/>
        </authorList>
    </citation>
    <scope>NUCLEOTIDE SEQUENCE [LARGE SCALE GENOMIC DNA]</scope>
</reference>
<evidence type="ECO:0000256" key="1">
    <source>
        <dbReference type="SAM" id="MobiDB-lite"/>
    </source>
</evidence>
<accession>A0A084WJB3</accession>
<dbReference type="Proteomes" id="UP000030765">
    <property type="component" value="Unassembled WGS sequence"/>
</dbReference>
<sequence>MVPAEFVVVGVKAAALGPTTISTGGGQEWKKRERIGDQTSRCNLLLLFWQINARHATRKRIGNFAISSPARERCHVHRGPLLGLESLTRAGRGERGKVRGVRETGNRNATSPPSSRARGATTTKRDRVQATFLTFSYVNRLTETEPRSKPVSLALLRRRSKHGQFLRAFPARSSGQLRSFNFYGERAENGSATMASVITGSGRSADMPA</sequence>
<evidence type="ECO:0000313" key="3">
    <source>
        <dbReference type="EnsemblMetazoa" id="ASIC018529-PA"/>
    </source>
</evidence>
<dbReference type="EnsemblMetazoa" id="ASIC018529-RA">
    <property type="protein sequence ID" value="ASIC018529-PA"/>
    <property type="gene ID" value="ASIC018529"/>
</dbReference>
<protein>
    <submittedName>
        <fullName evidence="2 3">Uncharacterized protein</fullName>
    </submittedName>
</protein>